<sequence>MQAHQPQGGGAKASTPDYKVGDRVSFPVIRRAGSGFRISIREACIAELGGLTATVRYGNGRTDIIRLDDLTPAGQPNALTRALLGDQVEGKAND</sequence>
<accession>A0AAQ1HMP1</accession>
<reference evidence="1 2" key="1">
    <citation type="submission" date="2016-10" db="EMBL/GenBank/DDBJ databases">
        <authorList>
            <person name="Varghese N."/>
            <person name="Submissions S."/>
        </authorList>
    </citation>
    <scope>NUCLEOTIDE SEQUENCE [LARGE SCALE GENOMIC DNA]</scope>
    <source>
        <strain evidence="1 2">LMG 18378</strain>
    </source>
</reference>
<name>A0AAQ1HMP1_9PSED</name>
<keyword evidence="2" id="KW-1185">Reference proteome</keyword>
<evidence type="ECO:0000313" key="2">
    <source>
        <dbReference type="Proteomes" id="UP000183385"/>
    </source>
</evidence>
<dbReference type="Proteomes" id="UP000183385">
    <property type="component" value="Unassembled WGS sequence"/>
</dbReference>
<proteinExistence type="predicted"/>
<dbReference type="AlphaFoldDB" id="A0AAQ1HMP1"/>
<comment type="caution">
    <text evidence="1">The sequence shown here is derived from an EMBL/GenBank/DDBJ whole genome shotgun (WGS) entry which is preliminary data.</text>
</comment>
<gene>
    <name evidence="1" type="ORF">SAMN05216577_11093</name>
</gene>
<evidence type="ECO:0000313" key="1">
    <source>
        <dbReference type="EMBL" id="SFC76717.1"/>
    </source>
</evidence>
<dbReference type="EMBL" id="FOLS01000010">
    <property type="protein sequence ID" value="SFC76717.1"/>
    <property type="molecule type" value="Genomic_DNA"/>
</dbReference>
<organism evidence="1 2">
    <name type="scientific">Pseudomonas citronellolis</name>
    <dbReference type="NCBI Taxonomy" id="53408"/>
    <lineage>
        <taxon>Bacteria</taxon>
        <taxon>Pseudomonadati</taxon>
        <taxon>Pseudomonadota</taxon>
        <taxon>Gammaproteobacteria</taxon>
        <taxon>Pseudomonadales</taxon>
        <taxon>Pseudomonadaceae</taxon>
        <taxon>Pseudomonas</taxon>
    </lineage>
</organism>
<dbReference type="RefSeq" id="WP_074980262.1">
    <property type="nucleotide sequence ID" value="NZ_FOLS01000010.1"/>
</dbReference>
<protein>
    <submittedName>
        <fullName evidence="1">Uncharacterized protein</fullName>
    </submittedName>
</protein>